<name>A0ABR9S309_9BURK</name>
<evidence type="ECO:0000313" key="3">
    <source>
        <dbReference type="Proteomes" id="UP000806285"/>
    </source>
</evidence>
<feature type="region of interest" description="Disordered" evidence="1">
    <location>
        <begin position="188"/>
        <end position="227"/>
    </location>
</feature>
<evidence type="ECO:0000313" key="2">
    <source>
        <dbReference type="EMBL" id="MBE7367876.1"/>
    </source>
</evidence>
<dbReference type="Proteomes" id="UP000806285">
    <property type="component" value="Unassembled WGS sequence"/>
</dbReference>
<accession>A0ABR9S309</accession>
<comment type="caution">
    <text evidence="2">The sequence shown here is derived from an EMBL/GenBank/DDBJ whole genome shotgun (WGS) entry which is preliminary data.</text>
</comment>
<reference evidence="2 3" key="1">
    <citation type="submission" date="2020-10" db="EMBL/GenBank/DDBJ databases">
        <title>Ramlibacter sp. HM2 16S ribosomal RNA gene Genome sequencing and assembly.</title>
        <authorList>
            <person name="Kang M."/>
        </authorList>
    </citation>
    <scope>NUCLEOTIDE SEQUENCE [LARGE SCALE GENOMIC DNA]</scope>
    <source>
        <strain evidence="2 3">HM2</strain>
    </source>
</reference>
<evidence type="ECO:0000256" key="1">
    <source>
        <dbReference type="SAM" id="MobiDB-lite"/>
    </source>
</evidence>
<dbReference type="RefSeq" id="WP_193676504.1">
    <property type="nucleotide sequence ID" value="NZ_JADDIV010000003.1"/>
</dbReference>
<feature type="region of interest" description="Disordered" evidence="1">
    <location>
        <begin position="140"/>
        <end position="176"/>
    </location>
</feature>
<proteinExistence type="predicted"/>
<keyword evidence="3" id="KW-1185">Reference proteome</keyword>
<feature type="compositionally biased region" description="Basic and acidic residues" evidence="1">
    <location>
        <begin position="26"/>
        <end position="39"/>
    </location>
</feature>
<dbReference type="EMBL" id="JADDIV010000003">
    <property type="protein sequence ID" value="MBE7367876.1"/>
    <property type="molecule type" value="Genomic_DNA"/>
</dbReference>
<organism evidence="2 3">
    <name type="scientific">Ramlibacter pallidus</name>
    <dbReference type="NCBI Taxonomy" id="2780087"/>
    <lineage>
        <taxon>Bacteria</taxon>
        <taxon>Pseudomonadati</taxon>
        <taxon>Pseudomonadota</taxon>
        <taxon>Betaproteobacteria</taxon>
        <taxon>Burkholderiales</taxon>
        <taxon>Comamonadaceae</taxon>
        <taxon>Ramlibacter</taxon>
    </lineage>
</organism>
<protein>
    <submittedName>
        <fullName evidence="2">Uncharacterized protein</fullName>
    </submittedName>
</protein>
<feature type="compositionally biased region" description="Basic and acidic residues" evidence="1">
    <location>
        <begin position="165"/>
        <end position="175"/>
    </location>
</feature>
<feature type="region of interest" description="Disordered" evidence="1">
    <location>
        <begin position="9"/>
        <end position="39"/>
    </location>
</feature>
<sequence length="227" mass="25065">MGLIDRIFGNGKERDATGTGASTQFHESEPDSDDPHVSRNATRRELVQVVLRDTMRKHGVPSDWVECRILSAVTRNGRSGLHVNFVVRKAHDRLITYVFAFQDSFERELARYEPRARDWLLSLGWEFQGFDAAAMPDPHTWAQGGPAPLAAEPHPAGAALDMDSEPPKSDDDVQRDLQALFAIRDAALADAAGRPRPAQPEAGPSTGGLPEFEPTRPFHDSNPPKPR</sequence>
<gene>
    <name evidence="2" type="ORF">IM787_09875</name>
</gene>